<accession>A0ABR1Z8N9</accession>
<organism evidence="2 3">
    <name type="scientific">Hibiscus sabdariffa</name>
    <name type="common">roselle</name>
    <dbReference type="NCBI Taxonomy" id="183260"/>
    <lineage>
        <taxon>Eukaryota</taxon>
        <taxon>Viridiplantae</taxon>
        <taxon>Streptophyta</taxon>
        <taxon>Embryophyta</taxon>
        <taxon>Tracheophyta</taxon>
        <taxon>Spermatophyta</taxon>
        <taxon>Magnoliopsida</taxon>
        <taxon>eudicotyledons</taxon>
        <taxon>Gunneridae</taxon>
        <taxon>Pentapetalae</taxon>
        <taxon>rosids</taxon>
        <taxon>malvids</taxon>
        <taxon>Malvales</taxon>
        <taxon>Malvaceae</taxon>
        <taxon>Malvoideae</taxon>
        <taxon>Hibiscus</taxon>
    </lineage>
</organism>
<feature type="region of interest" description="Disordered" evidence="1">
    <location>
        <begin position="1"/>
        <end position="23"/>
    </location>
</feature>
<dbReference type="EMBL" id="JBBPBN010002467">
    <property type="protein sequence ID" value="KAK8475982.1"/>
    <property type="molecule type" value="Genomic_DNA"/>
</dbReference>
<gene>
    <name evidence="2" type="ORF">V6N11_063104</name>
</gene>
<evidence type="ECO:0000313" key="3">
    <source>
        <dbReference type="Proteomes" id="UP001396334"/>
    </source>
</evidence>
<evidence type="ECO:0000313" key="2">
    <source>
        <dbReference type="EMBL" id="KAK8475982.1"/>
    </source>
</evidence>
<proteinExistence type="predicted"/>
<comment type="caution">
    <text evidence="2">The sequence shown here is derived from an EMBL/GenBank/DDBJ whole genome shotgun (WGS) entry which is preliminary data.</text>
</comment>
<dbReference type="Proteomes" id="UP001396334">
    <property type="component" value="Unassembled WGS sequence"/>
</dbReference>
<evidence type="ECO:0000256" key="1">
    <source>
        <dbReference type="SAM" id="MobiDB-lite"/>
    </source>
</evidence>
<sequence>MMVSHGDQVEHISGLEPDVSMGDGLTLDESSRIEYLAYNVSKGKVRHLSNIIQSLLSLEKKIRAYELPHKVGET</sequence>
<name>A0ABR1Z8N9_9ROSI</name>
<protein>
    <submittedName>
        <fullName evidence="2">Uncharacterized protein</fullName>
    </submittedName>
</protein>
<keyword evidence="3" id="KW-1185">Reference proteome</keyword>
<reference evidence="2 3" key="1">
    <citation type="journal article" date="2024" name="G3 (Bethesda)">
        <title>Genome assembly of Hibiscus sabdariffa L. provides insights into metabolisms of medicinal natural products.</title>
        <authorList>
            <person name="Kim T."/>
        </authorList>
    </citation>
    <scope>NUCLEOTIDE SEQUENCE [LARGE SCALE GENOMIC DNA]</scope>
    <source>
        <strain evidence="2">TK-2024</strain>
        <tissue evidence="2">Old leaves</tissue>
    </source>
</reference>